<dbReference type="InterPro" id="IPR027417">
    <property type="entry name" value="P-loop_NTPase"/>
</dbReference>
<dbReference type="Gene3D" id="3.40.50.300">
    <property type="entry name" value="P-loop containing nucleotide triphosphate hydrolases"/>
    <property type="match status" value="1"/>
</dbReference>
<evidence type="ECO:0000256" key="2">
    <source>
        <dbReference type="ARBA" id="ARBA00022448"/>
    </source>
</evidence>
<feature type="domain" description="ABC transporter" evidence="6">
    <location>
        <begin position="13"/>
        <end position="237"/>
    </location>
</feature>
<reference evidence="7 8" key="1">
    <citation type="submission" date="2021-02" db="EMBL/GenBank/DDBJ databases">
        <title>Niveibacterium changnyeongensis HC41.</title>
        <authorList>
            <person name="Kang M."/>
        </authorList>
    </citation>
    <scope>NUCLEOTIDE SEQUENCE [LARGE SCALE GENOMIC DNA]</scope>
    <source>
        <strain evidence="7 8">HC41</strain>
    </source>
</reference>
<dbReference type="Pfam" id="PF00005">
    <property type="entry name" value="ABC_tran"/>
    <property type="match status" value="1"/>
</dbReference>
<dbReference type="InterPro" id="IPR017911">
    <property type="entry name" value="MacB-like_ATP-bd"/>
</dbReference>
<keyword evidence="3" id="KW-1003">Cell membrane</keyword>
<name>A0ABX7MCF9_9RHOO</name>
<dbReference type="PANTHER" id="PTHR24220">
    <property type="entry name" value="IMPORT ATP-BINDING PROTEIN"/>
    <property type="match status" value="1"/>
</dbReference>
<dbReference type="PROSITE" id="PS50893">
    <property type="entry name" value="ABC_TRANSPORTER_2"/>
    <property type="match status" value="1"/>
</dbReference>
<evidence type="ECO:0000256" key="4">
    <source>
        <dbReference type="ARBA" id="ARBA00022741"/>
    </source>
</evidence>
<dbReference type="SMART" id="SM00382">
    <property type="entry name" value="AAA"/>
    <property type="match status" value="1"/>
</dbReference>
<dbReference type="InterPro" id="IPR017871">
    <property type="entry name" value="ABC_transporter-like_CS"/>
</dbReference>
<keyword evidence="3" id="KW-0472">Membrane</keyword>
<dbReference type="InterPro" id="IPR015854">
    <property type="entry name" value="ABC_transpr_LolD-like"/>
</dbReference>
<dbReference type="GO" id="GO:0005524">
    <property type="term" value="F:ATP binding"/>
    <property type="evidence" value="ECO:0007669"/>
    <property type="project" value="UniProtKB-KW"/>
</dbReference>
<keyword evidence="8" id="KW-1185">Reference proteome</keyword>
<evidence type="ECO:0000256" key="1">
    <source>
        <dbReference type="ARBA" id="ARBA00005417"/>
    </source>
</evidence>
<keyword evidence="5 7" id="KW-0067">ATP-binding</keyword>
<evidence type="ECO:0000256" key="5">
    <source>
        <dbReference type="ARBA" id="ARBA00022840"/>
    </source>
</evidence>
<dbReference type="InterPro" id="IPR003439">
    <property type="entry name" value="ABC_transporter-like_ATP-bd"/>
</dbReference>
<evidence type="ECO:0000313" key="8">
    <source>
        <dbReference type="Proteomes" id="UP000663570"/>
    </source>
</evidence>
<proteinExistence type="inferred from homology"/>
<dbReference type="PANTHER" id="PTHR24220:SF689">
    <property type="entry name" value="LIPOPROTEIN-RELEASING SYSTEM ATP-BINDING PROTEIN LOLD"/>
    <property type="match status" value="1"/>
</dbReference>
<keyword evidence="2" id="KW-0813">Transport</keyword>
<evidence type="ECO:0000256" key="3">
    <source>
        <dbReference type="ARBA" id="ARBA00022475"/>
    </source>
</evidence>
<dbReference type="CDD" id="cd03255">
    <property type="entry name" value="ABC_MJ0796_LolCDE_FtsE"/>
    <property type="match status" value="1"/>
</dbReference>
<accession>A0ABX7MCF9</accession>
<protein>
    <submittedName>
        <fullName evidence="7">ABC transporter ATP-binding protein</fullName>
    </submittedName>
</protein>
<evidence type="ECO:0000259" key="6">
    <source>
        <dbReference type="PROSITE" id="PS50893"/>
    </source>
</evidence>
<comment type="similarity">
    <text evidence="1">Belongs to the ABC transporter superfamily.</text>
</comment>
<dbReference type="PROSITE" id="PS00211">
    <property type="entry name" value="ABC_TRANSPORTER_1"/>
    <property type="match status" value="1"/>
</dbReference>
<sequence length="237" mass="25264">MERNMNPNTSLVLEAVDLLKRVDGVDGELTILQQISFSVGAGETVAVVGESGSGKSTLLGLLAGLDVPSSGTVKLRGTDLFLLNEDDRARMRGEALGFVFQSFQLLPALTALENVMMPLELAGRRDPTPVANRWLDRVGLSHRVGHYPKHLSGGEQQRVALARAFAVQPAVLLADEPTGNLDAATGLQIADLMFDMNREAGTTLVLVTHDERLAARCSRVIRLAAGQLLSDTLAAAA</sequence>
<gene>
    <name evidence="7" type="ORF">JY500_09945</name>
</gene>
<dbReference type="SUPFAM" id="SSF52540">
    <property type="entry name" value="P-loop containing nucleoside triphosphate hydrolases"/>
    <property type="match status" value="1"/>
</dbReference>
<dbReference type="Proteomes" id="UP000663570">
    <property type="component" value="Chromosome"/>
</dbReference>
<keyword evidence="4" id="KW-0547">Nucleotide-binding</keyword>
<evidence type="ECO:0000313" key="7">
    <source>
        <dbReference type="EMBL" id="QSI78903.1"/>
    </source>
</evidence>
<organism evidence="7 8">
    <name type="scientific">Niveibacterium microcysteis</name>
    <dbReference type="NCBI Taxonomy" id="2811415"/>
    <lineage>
        <taxon>Bacteria</taxon>
        <taxon>Pseudomonadati</taxon>
        <taxon>Pseudomonadota</taxon>
        <taxon>Betaproteobacteria</taxon>
        <taxon>Rhodocyclales</taxon>
        <taxon>Rhodocyclaceae</taxon>
        <taxon>Niveibacterium</taxon>
    </lineage>
</organism>
<dbReference type="InterPro" id="IPR003593">
    <property type="entry name" value="AAA+_ATPase"/>
</dbReference>
<dbReference type="EMBL" id="CP071060">
    <property type="protein sequence ID" value="QSI78903.1"/>
    <property type="molecule type" value="Genomic_DNA"/>
</dbReference>